<evidence type="ECO:0000313" key="11">
    <source>
        <dbReference type="Proteomes" id="UP000747542"/>
    </source>
</evidence>
<comment type="subcellular location">
    <subcellularLocation>
        <location evidence="1">Nucleus</location>
    </subcellularLocation>
</comment>
<feature type="region of interest" description="Disordered" evidence="8">
    <location>
        <begin position="200"/>
        <end position="250"/>
    </location>
</feature>
<evidence type="ECO:0000313" key="10">
    <source>
        <dbReference type="EMBL" id="KAG7161577.1"/>
    </source>
</evidence>
<dbReference type="InterPro" id="IPR056180">
    <property type="entry name" value="ZPR1_jr_dom"/>
</dbReference>
<keyword evidence="5" id="KW-0863">Zinc-finger</keyword>
<dbReference type="InterPro" id="IPR040141">
    <property type="entry name" value="ZPR1"/>
</dbReference>
<gene>
    <name evidence="10" type="primary">Zpr1-L</name>
    <name evidence="10" type="ORF">Hamer_G014138</name>
</gene>
<dbReference type="FunFam" id="2.20.25.420:FF:000001">
    <property type="entry name" value="Zinc finger protein ZPR1"/>
    <property type="match status" value="1"/>
</dbReference>
<evidence type="ECO:0000259" key="9">
    <source>
        <dbReference type="SMART" id="SM00709"/>
    </source>
</evidence>
<dbReference type="PANTHER" id="PTHR10876:SF0">
    <property type="entry name" value="ZINC FINGER PROTEIN ZPR1"/>
    <property type="match status" value="1"/>
</dbReference>
<dbReference type="GO" id="GO:0008270">
    <property type="term" value="F:zinc ion binding"/>
    <property type="evidence" value="ECO:0007669"/>
    <property type="project" value="UniProtKB-KW"/>
</dbReference>
<dbReference type="FunFam" id="2.60.120.1040:FF:000001">
    <property type="entry name" value="Zinc finger protein ZPR1"/>
    <property type="match status" value="1"/>
</dbReference>
<dbReference type="GO" id="GO:0005634">
    <property type="term" value="C:nucleus"/>
    <property type="evidence" value="ECO:0007669"/>
    <property type="project" value="UniProtKB-SubCell"/>
</dbReference>
<evidence type="ECO:0000256" key="3">
    <source>
        <dbReference type="ARBA" id="ARBA00022723"/>
    </source>
</evidence>
<dbReference type="Pfam" id="PF22794">
    <property type="entry name" value="jr-ZPR1"/>
    <property type="match status" value="2"/>
</dbReference>
<evidence type="ECO:0000256" key="7">
    <source>
        <dbReference type="ARBA" id="ARBA00023242"/>
    </source>
</evidence>
<sequence length="470" mass="52535">MGEDLQPIYVDLASESDDPHVTVIKSLCMTCEEMGTTRLLMTRIPHYKEVILTSFDCDHCGSKNTGFQLGQVQDQGVRFEVSIQNQNDLSRQVVRSDHATVSVPEVQLEIPGNVEKGEVTTVEGILKRIVEGLNQDQATRRLEQPEVAEQIEDFIDKILGLLTLNENFTLIVDDPAGNSFVENLCAPQVDPQLKKKVYKRSPEQNAELGVSEQEDLENELNSLSEETEKKDEDSIEKTIGKKTSENKEGVPENVQDEVLVFSTLCDRCSRPTETNMKIIKIPYFKEVIIMAMHCEACGHRTNEVKSGTGVSDMGKRITLRLTDPSDLARDILKSETCELKIPDLDLHVGGGLIGGKFTTLEGLLNDIHEDLKTNPFLMGDSTEGDRKGLIYKLLEDLEMVIGGSLQVTFIMDDPAGNSYLQNIYAPDDDPEMTVEEYERTFEQNEDLGLNDMKTENYTDDSTANDISELS</sequence>
<evidence type="ECO:0000256" key="4">
    <source>
        <dbReference type="ARBA" id="ARBA00022737"/>
    </source>
</evidence>
<evidence type="ECO:0000256" key="8">
    <source>
        <dbReference type="SAM" id="MobiDB-lite"/>
    </source>
</evidence>
<dbReference type="OrthoDB" id="308464at2759"/>
<dbReference type="FunFam" id="2.60.120.1040:FF:000003">
    <property type="entry name" value="Zinc finger protein zpr1"/>
    <property type="match status" value="1"/>
</dbReference>
<dbReference type="NCBIfam" id="TIGR00310">
    <property type="entry name" value="ZPR1_znf"/>
    <property type="match status" value="2"/>
</dbReference>
<dbReference type="PANTHER" id="PTHR10876">
    <property type="entry name" value="ZINC FINGER PROTEIN ZPR1"/>
    <property type="match status" value="1"/>
</dbReference>
<reference evidence="10" key="1">
    <citation type="journal article" date="2021" name="Sci. Adv.">
        <title>The American lobster genome reveals insights on longevity, neural, and immune adaptations.</title>
        <authorList>
            <person name="Polinski J.M."/>
            <person name="Zimin A.V."/>
            <person name="Clark K.F."/>
            <person name="Kohn A.B."/>
            <person name="Sadowski N."/>
            <person name="Timp W."/>
            <person name="Ptitsyn A."/>
            <person name="Khanna P."/>
            <person name="Romanova D.Y."/>
            <person name="Williams P."/>
            <person name="Greenwood S.J."/>
            <person name="Moroz L.L."/>
            <person name="Walt D.R."/>
            <person name="Bodnar A.G."/>
        </authorList>
    </citation>
    <scope>NUCLEOTIDE SEQUENCE</scope>
    <source>
        <strain evidence="10">GMGI-L3</strain>
    </source>
</reference>
<dbReference type="FunFam" id="2.20.25.420:FF:000002">
    <property type="entry name" value="Zinc finger protein ZPR1"/>
    <property type="match status" value="1"/>
</dbReference>
<evidence type="ECO:0000256" key="1">
    <source>
        <dbReference type="ARBA" id="ARBA00004123"/>
    </source>
</evidence>
<comment type="similarity">
    <text evidence="2">Belongs to the ZPR1 family.</text>
</comment>
<feature type="compositionally biased region" description="Basic and acidic residues" evidence="8">
    <location>
        <begin position="226"/>
        <end position="250"/>
    </location>
</feature>
<feature type="domain" description="Zinc finger ZPR1-type" evidence="9">
    <location>
        <begin position="26"/>
        <end position="183"/>
    </location>
</feature>
<feature type="region of interest" description="Disordered" evidence="8">
    <location>
        <begin position="442"/>
        <end position="470"/>
    </location>
</feature>
<evidence type="ECO:0000256" key="2">
    <source>
        <dbReference type="ARBA" id="ARBA00008354"/>
    </source>
</evidence>
<dbReference type="AlphaFoldDB" id="A0A8J5JNM3"/>
<keyword evidence="6" id="KW-0862">Zinc</keyword>
<organism evidence="10 11">
    <name type="scientific">Homarus americanus</name>
    <name type="common">American lobster</name>
    <dbReference type="NCBI Taxonomy" id="6706"/>
    <lineage>
        <taxon>Eukaryota</taxon>
        <taxon>Metazoa</taxon>
        <taxon>Ecdysozoa</taxon>
        <taxon>Arthropoda</taxon>
        <taxon>Crustacea</taxon>
        <taxon>Multicrustacea</taxon>
        <taxon>Malacostraca</taxon>
        <taxon>Eumalacostraca</taxon>
        <taxon>Eucarida</taxon>
        <taxon>Decapoda</taxon>
        <taxon>Pleocyemata</taxon>
        <taxon>Astacidea</taxon>
        <taxon>Nephropoidea</taxon>
        <taxon>Nephropidae</taxon>
        <taxon>Homarus</taxon>
    </lineage>
</organism>
<evidence type="ECO:0000256" key="5">
    <source>
        <dbReference type="ARBA" id="ARBA00022771"/>
    </source>
</evidence>
<feature type="compositionally biased region" description="Polar residues" evidence="8">
    <location>
        <begin position="459"/>
        <end position="470"/>
    </location>
</feature>
<keyword evidence="7" id="KW-0539">Nucleus</keyword>
<name>A0A8J5JNM3_HOMAM</name>
<keyword evidence="4" id="KW-0677">Repeat</keyword>
<accession>A0A8J5JNM3</accession>
<keyword evidence="3" id="KW-0479">Metal-binding</keyword>
<dbReference type="Pfam" id="PF03367">
    <property type="entry name" value="Zn_ribbon_ZPR1"/>
    <property type="match status" value="2"/>
</dbReference>
<dbReference type="Proteomes" id="UP000747542">
    <property type="component" value="Unassembled WGS sequence"/>
</dbReference>
<keyword evidence="11" id="KW-1185">Reference proteome</keyword>
<feature type="domain" description="Zinc finger ZPR1-type" evidence="9">
    <location>
        <begin position="263"/>
        <end position="422"/>
    </location>
</feature>
<dbReference type="InterPro" id="IPR004457">
    <property type="entry name" value="Znf_ZPR1"/>
</dbReference>
<evidence type="ECO:0000256" key="6">
    <source>
        <dbReference type="ARBA" id="ARBA00022833"/>
    </source>
</evidence>
<protein>
    <submittedName>
        <fullName evidence="10">Zinc finger protein ZPR1-like</fullName>
    </submittedName>
</protein>
<dbReference type="EMBL" id="JAHLQT010028947">
    <property type="protein sequence ID" value="KAG7161577.1"/>
    <property type="molecule type" value="Genomic_DNA"/>
</dbReference>
<dbReference type="SMART" id="SM00709">
    <property type="entry name" value="Zpr1"/>
    <property type="match status" value="2"/>
</dbReference>
<proteinExistence type="inferred from homology"/>
<comment type="caution">
    <text evidence="10">The sequence shown here is derived from an EMBL/GenBank/DDBJ whole genome shotgun (WGS) entry which is preliminary data.</text>
</comment>